<organism evidence="6 7">
    <name type="scientific">Rurimicrobium arvi</name>
    <dbReference type="NCBI Taxonomy" id="2049916"/>
    <lineage>
        <taxon>Bacteria</taxon>
        <taxon>Pseudomonadati</taxon>
        <taxon>Bacteroidota</taxon>
        <taxon>Chitinophagia</taxon>
        <taxon>Chitinophagales</taxon>
        <taxon>Chitinophagaceae</taxon>
        <taxon>Rurimicrobium</taxon>
    </lineage>
</organism>
<dbReference type="PANTHER" id="PTHR10681">
    <property type="entry name" value="THIOREDOXIN PEROXIDASE"/>
    <property type="match status" value="1"/>
</dbReference>
<evidence type="ECO:0000256" key="4">
    <source>
        <dbReference type="ARBA" id="ARBA00037420"/>
    </source>
</evidence>
<dbReference type="PROSITE" id="PS51352">
    <property type="entry name" value="THIOREDOXIN_2"/>
    <property type="match status" value="1"/>
</dbReference>
<protein>
    <recommendedName>
        <fullName evidence="3">Thioredoxin peroxidase</fullName>
    </recommendedName>
</protein>
<dbReference type="InterPro" id="IPR019479">
    <property type="entry name" value="Peroxiredoxin_C"/>
</dbReference>
<dbReference type="PANTHER" id="PTHR10681:SF128">
    <property type="entry name" value="THIOREDOXIN-DEPENDENT PEROXIDE REDUCTASE, MITOCHONDRIAL"/>
    <property type="match status" value="1"/>
</dbReference>
<dbReference type="InterPro" id="IPR050217">
    <property type="entry name" value="Peroxiredoxin"/>
</dbReference>
<dbReference type="CDD" id="cd03015">
    <property type="entry name" value="PRX_Typ2cys"/>
    <property type="match status" value="1"/>
</dbReference>
<reference evidence="7" key="1">
    <citation type="journal article" date="2019" name="Int. J. Syst. Evol. Microbiol.">
        <title>The Global Catalogue of Microorganisms (GCM) 10K type strain sequencing project: providing services to taxonomists for standard genome sequencing and annotation.</title>
        <authorList>
            <consortium name="The Broad Institute Genomics Platform"/>
            <consortium name="The Broad Institute Genome Sequencing Center for Infectious Disease"/>
            <person name="Wu L."/>
            <person name="Ma J."/>
        </authorList>
    </citation>
    <scope>NUCLEOTIDE SEQUENCE [LARGE SCALE GENOMIC DNA]</scope>
    <source>
        <strain evidence="7">JCM 31921</strain>
    </source>
</reference>
<evidence type="ECO:0000259" key="5">
    <source>
        <dbReference type="PROSITE" id="PS51352"/>
    </source>
</evidence>
<dbReference type="Pfam" id="PF00578">
    <property type="entry name" value="AhpC-TSA"/>
    <property type="match status" value="1"/>
</dbReference>
<gene>
    <name evidence="6" type="ORF">GCM10023092_13750</name>
</gene>
<comment type="function">
    <text evidence="4">Thiol-specific peroxidase that catalyzes the reduction of hydrogen peroxide and organic hydroperoxides to water and alcohols, respectively. Plays a role in cell protection against oxidative stress by detoxifying peroxides.</text>
</comment>
<evidence type="ECO:0000313" key="6">
    <source>
        <dbReference type="EMBL" id="GAA4453419.1"/>
    </source>
</evidence>
<evidence type="ECO:0000313" key="7">
    <source>
        <dbReference type="Proteomes" id="UP001501410"/>
    </source>
</evidence>
<dbReference type="SUPFAM" id="SSF52833">
    <property type="entry name" value="Thioredoxin-like"/>
    <property type="match status" value="1"/>
</dbReference>
<dbReference type="Proteomes" id="UP001501410">
    <property type="component" value="Unassembled WGS sequence"/>
</dbReference>
<keyword evidence="7" id="KW-1185">Reference proteome</keyword>
<dbReference type="InterPro" id="IPR036249">
    <property type="entry name" value="Thioredoxin-like_sf"/>
</dbReference>
<comment type="caution">
    <text evidence="6">The sequence shown here is derived from an EMBL/GenBank/DDBJ whole genome shotgun (WGS) entry which is preliminary data.</text>
</comment>
<dbReference type="Gene3D" id="3.40.30.10">
    <property type="entry name" value="Glutaredoxin"/>
    <property type="match status" value="1"/>
</dbReference>
<name>A0ABP8MN90_9BACT</name>
<evidence type="ECO:0000256" key="2">
    <source>
        <dbReference type="ARBA" id="ARBA00023002"/>
    </source>
</evidence>
<dbReference type="InterPro" id="IPR000866">
    <property type="entry name" value="AhpC/TSA"/>
</dbReference>
<evidence type="ECO:0000256" key="3">
    <source>
        <dbReference type="ARBA" id="ARBA00032824"/>
    </source>
</evidence>
<accession>A0ABP8MN90</accession>
<dbReference type="Pfam" id="PF10417">
    <property type="entry name" value="1-cysPrx_C"/>
    <property type="match status" value="1"/>
</dbReference>
<feature type="domain" description="Thioredoxin" evidence="5">
    <location>
        <begin position="3"/>
        <end position="176"/>
    </location>
</feature>
<comment type="similarity">
    <text evidence="1">Belongs to the peroxiredoxin family. AhpC/Prx1 subfamily.</text>
</comment>
<keyword evidence="2" id="KW-0560">Oxidoreductase</keyword>
<proteinExistence type="inferred from homology"/>
<dbReference type="EMBL" id="BAABEZ010000022">
    <property type="protein sequence ID" value="GAA4453419.1"/>
    <property type="molecule type" value="Genomic_DNA"/>
</dbReference>
<dbReference type="RefSeq" id="WP_344824457.1">
    <property type="nucleotide sequence ID" value="NZ_BAABEZ010000022.1"/>
</dbReference>
<dbReference type="PIRSF" id="PIRSF000239">
    <property type="entry name" value="AHPC"/>
    <property type="match status" value="1"/>
</dbReference>
<dbReference type="InterPro" id="IPR013766">
    <property type="entry name" value="Thioredoxin_domain"/>
</dbReference>
<dbReference type="InterPro" id="IPR024706">
    <property type="entry name" value="Peroxiredoxin_AhpC-typ"/>
</dbReference>
<sequence length="211" mass="23382">MHTLVGKKAPIFSEEAVVNGSEFVEGFSLEQFIGKKNVVFFFYPLDFTFVCPTELVAFQDKLAEFESRDTAVVACSTDSKFSHWAWLNTERNKGGIKGVTYPIVADYSKLISINYGVLAGKYTADGDNISFEGNPVAFRGLFLIDKQGVIRHQVINDLPLGRSVDEALRMVDALNFHEENGEVCPANWDKTKEGLKTTAEDIAAYLGAHTN</sequence>
<evidence type="ECO:0000256" key="1">
    <source>
        <dbReference type="ARBA" id="ARBA00009796"/>
    </source>
</evidence>